<feature type="transmembrane region" description="Helical" evidence="2">
    <location>
        <begin position="466"/>
        <end position="486"/>
    </location>
</feature>
<feature type="compositionally biased region" description="Basic and acidic residues" evidence="1">
    <location>
        <begin position="364"/>
        <end position="377"/>
    </location>
</feature>
<gene>
    <name evidence="3" type="ORF">PVNG_04736</name>
</gene>
<dbReference type="AlphaFoldDB" id="A0A0J9U104"/>
<evidence type="ECO:0000313" key="4">
    <source>
        <dbReference type="Proteomes" id="UP000053239"/>
    </source>
</evidence>
<sequence length="548" mass="61711">MALSPEKNWVEVLQNLPSYKEYDKFDKVDIKNENSNHCNNLGSKDEGDKTFCKQIVQNLNQLSVLKYDQKIKNSCYYFQHWFYDNIAKKYYNGNKRGNNYAVAEKLFNIVSEFTPVFSRMEPCKCYEPGSPDDWKKEKYLHDYFENHQHMNCSNSGKDGCKKYIQYVTYINTLFPDKDYKCCEGELIEEEFCGPYFRCESTYNPKDLLTKLQKELELAEKRTDAPREGGVRAVEAVKAPGGGGEEGEKKAKEDEVTAEATGKESKEKLVDGEVPKEKGADSLAQSSQEKNVAVKPTVPESVGSKSGGLETRNEKAALAKTVGEKPPAEKSVAAEPAAIKPPVAGPVVAESERAKPEAAKPVAVKPKETVSEEGSAEREEAEGEANEEESSEGLTVEEVTTEDLVTEMTSTMQNEEALGPQPIESAEQGVPAISSHNTEPASNALPLRIADSPNTLGTAHEGLDSNFFRNVIMAIAVLGTIFFLFYYNRSSRLESSLRKRKKKKRKIFEHNYYEEYEKELEMYGSEETFLDSETDRLYLNYHPDQDSYY</sequence>
<evidence type="ECO:0000256" key="1">
    <source>
        <dbReference type="SAM" id="MobiDB-lite"/>
    </source>
</evidence>
<reference evidence="3 4" key="1">
    <citation type="submission" date="2011-09" db="EMBL/GenBank/DDBJ databases">
        <title>The Genome Sequence of Plasmodium vivax North Korean.</title>
        <authorList>
            <consortium name="The Broad Institute Genome Sequencing Platform"/>
            <consortium name="The Broad Institute Genome Sequencing Center for Infectious Disease"/>
            <person name="Neafsey D."/>
            <person name="Carlton J."/>
            <person name="Barnwell J."/>
            <person name="Collins W."/>
            <person name="Escalante A."/>
            <person name="Mullikin J."/>
            <person name="Saul A."/>
            <person name="Guigo R."/>
            <person name="Camara F."/>
            <person name="Young S.K."/>
            <person name="Zeng Q."/>
            <person name="Gargeya S."/>
            <person name="Fitzgerald M."/>
            <person name="Haas B."/>
            <person name="Abouelleil A."/>
            <person name="Alvarado L."/>
            <person name="Arachchi H.M."/>
            <person name="Berlin A."/>
            <person name="Brown A."/>
            <person name="Chapman S.B."/>
            <person name="Chen Z."/>
            <person name="Dunbar C."/>
            <person name="Freedman E."/>
            <person name="Gearin G."/>
            <person name="Gellesch M."/>
            <person name="Goldberg J."/>
            <person name="Griggs A."/>
            <person name="Gujja S."/>
            <person name="Heiman D."/>
            <person name="Howarth C."/>
            <person name="Larson L."/>
            <person name="Lui A."/>
            <person name="MacDonald P.J.P."/>
            <person name="Montmayeur A."/>
            <person name="Murphy C."/>
            <person name="Neiman D."/>
            <person name="Pearson M."/>
            <person name="Priest M."/>
            <person name="Roberts A."/>
            <person name="Saif S."/>
            <person name="Shea T."/>
            <person name="Shenoy N."/>
            <person name="Sisk P."/>
            <person name="Stolte C."/>
            <person name="Sykes S."/>
            <person name="Wortman J."/>
            <person name="Nusbaum C."/>
            <person name="Birren B."/>
        </authorList>
    </citation>
    <scope>NUCLEOTIDE SEQUENCE [LARGE SCALE GENOMIC DNA]</scope>
    <source>
        <strain evidence="3 4">North Korean</strain>
    </source>
</reference>
<protein>
    <recommendedName>
        <fullName evidence="5">Variable surface protein Vir 12</fullName>
    </recommendedName>
</protein>
<dbReference type="EMBL" id="KQ235236">
    <property type="protein sequence ID" value="KNA01710.1"/>
    <property type="molecule type" value="Genomic_DNA"/>
</dbReference>
<evidence type="ECO:0008006" key="5">
    <source>
        <dbReference type="Google" id="ProtNLM"/>
    </source>
</evidence>
<feature type="region of interest" description="Disordered" evidence="1">
    <location>
        <begin position="347"/>
        <end position="395"/>
    </location>
</feature>
<feature type="compositionally biased region" description="Basic and acidic residues" evidence="1">
    <location>
        <begin position="245"/>
        <end position="279"/>
    </location>
</feature>
<proteinExistence type="predicted"/>
<evidence type="ECO:0000256" key="2">
    <source>
        <dbReference type="SAM" id="Phobius"/>
    </source>
</evidence>
<dbReference type="InterPro" id="IPR008780">
    <property type="entry name" value="Plasmodium_Vir"/>
</dbReference>
<evidence type="ECO:0000313" key="3">
    <source>
        <dbReference type="EMBL" id="KNA01710.1"/>
    </source>
</evidence>
<feature type="compositionally biased region" description="Acidic residues" evidence="1">
    <location>
        <begin position="378"/>
        <end position="390"/>
    </location>
</feature>
<dbReference type="Pfam" id="PF05795">
    <property type="entry name" value="Plasmodium_Vir"/>
    <property type="match status" value="1"/>
</dbReference>
<dbReference type="Proteomes" id="UP000053239">
    <property type="component" value="Unassembled WGS sequence"/>
</dbReference>
<name>A0A0J9U104_PLAVI</name>
<feature type="region of interest" description="Disordered" evidence="1">
    <location>
        <begin position="236"/>
        <end position="313"/>
    </location>
</feature>
<keyword evidence="2" id="KW-0812">Transmembrane</keyword>
<keyword evidence="2" id="KW-0472">Membrane</keyword>
<keyword evidence="2" id="KW-1133">Transmembrane helix</keyword>
<organism evidence="3 4">
    <name type="scientific">Plasmodium vivax North Korean</name>
    <dbReference type="NCBI Taxonomy" id="1035514"/>
    <lineage>
        <taxon>Eukaryota</taxon>
        <taxon>Sar</taxon>
        <taxon>Alveolata</taxon>
        <taxon>Apicomplexa</taxon>
        <taxon>Aconoidasida</taxon>
        <taxon>Haemosporida</taxon>
        <taxon>Plasmodiidae</taxon>
        <taxon>Plasmodium</taxon>
        <taxon>Plasmodium (Plasmodium)</taxon>
    </lineage>
</organism>
<accession>A0A0J9U104</accession>